<dbReference type="Proteomes" id="UP001198830">
    <property type="component" value="Unassembled WGS sequence"/>
</dbReference>
<dbReference type="EMBL" id="JAJGNP010000002">
    <property type="protein sequence ID" value="MCC4231661.1"/>
    <property type="molecule type" value="Genomic_DNA"/>
</dbReference>
<keyword evidence="2" id="KW-1185">Reference proteome</keyword>
<reference evidence="1 2" key="1">
    <citation type="submission" date="2021-10" db="EMBL/GenBank/DDBJ databases">
        <title>The diversity and Nitrogen Metabolism of Culturable Nitrate-Utilizing Bacteria Within the Oxygen Minimum Zone of the Changjiang (Yangtze River)Estuary.</title>
        <authorList>
            <person name="Zhang D."/>
            <person name="Zheng J."/>
            <person name="Liu S."/>
            <person name="He W."/>
        </authorList>
    </citation>
    <scope>NUCLEOTIDE SEQUENCE [LARGE SCALE GENOMIC DNA]</scope>
    <source>
        <strain evidence="1 2">FXH275-2</strain>
    </source>
</reference>
<proteinExistence type="predicted"/>
<comment type="caution">
    <text evidence="1">The sequence shown here is derived from an EMBL/GenBank/DDBJ whole genome shotgun (WGS) entry which is preliminary data.</text>
</comment>
<dbReference type="InterPro" id="IPR018715">
    <property type="entry name" value="DUF2239"/>
</dbReference>
<sequence length="172" mass="18536">MDGTLTAFAGELWIATGDRGEIRAALQAMGDDAQNILLFDDRTGRQVDIDLEDSVSQAPRGRGRPKLGVQAREVTLLPRQWDWLAQQSGGASAVLRRLVDDARKAEAGPTSPRAAMDAAYHFTTAMAGDQPGYEEAIRALYAKDAARFTALSRNWPSGIRDHALALAAPAFA</sequence>
<gene>
    <name evidence="1" type="ORF">LL253_03035</name>
</gene>
<dbReference type="RefSeq" id="WP_228226156.1">
    <property type="nucleotide sequence ID" value="NZ_JAJGNP010000002.1"/>
</dbReference>
<evidence type="ECO:0000313" key="1">
    <source>
        <dbReference type="EMBL" id="MCC4231661.1"/>
    </source>
</evidence>
<name>A0ABS8GZG0_9SPHN</name>
<dbReference type="Pfam" id="PF09998">
    <property type="entry name" value="DUF2239"/>
    <property type="match status" value="1"/>
</dbReference>
<accession>A0ABS8GZG0</accession>
<evidence type="ECO:0000313" key="2">
    <source>
        <dbReference type="Proteomes" id="UP001198830"/>
    </source>
</evidence>
<protein>
    <submittedName>
        <fullName evidence="1">DUF2239 family protein</fullName>
    </submittedName>
</protein>
<organism evidence="1 2">
    <name type="scientific">Sphingobium soli</name>
    <dbReference type="NCBI Taxonomy" id="1591116"/>
    <lineage>
        <taxon>Bacteria</taxon>
        <taxon>Pseudomonadati</taxon>
        <taxon>Pseudomonadota</taxon>
        <taxon>Alphaproteobacteria</taxon>
        <taxon>Sphingomonadales</taxon>
        <taxon>Sphingomonadaceae</taxon>
        <taxon>Sphingobium</taxon>
    </lineage>
</organism>